<dbReference type="EMBL" id="JACHFR010000002">
    <property type="protein sequence ID" value="MBB5218833.1"/>
    <property type="molecule type" value="Genomic_DNA"/>
</dbReference>
<dbReference type="RefSeq" id="WP_184652272.1">
    <property type="nucleotide sequence ID" value="NZ_JACHFR010000002.1"/>
</dbReference>
<evidence type="ECO:0008006" key="4">
    <source>
        <dbReference type="Google" id="ProtNLM"/>
    </source>
</evidence>
<feature type="signal peptide" evidence="1">
    <location>
        <begin position="1"/>
        <end position="20"/>
    </location>
</feature>
<comment type="caution">
    <text evidence="2">The sequence shown here is derived from an EMBL/GenBank/DDBJ whole genome shotgun (WGS) entry which is preliminary data.</text>
</comment>
<sequence>MKKVFFAALVFLFCSGSVFAQSEAQNSEEELNPKTGFPVIKDIPYIVFDEGLSFASVTRLEKESGRSNFVWTDYMIGAYFAIQSVNIKPVDSIIKISAYYPFAHDFNDVEQLAKQTLLYAFDLFAGPVFEASMWEYVRLRYAIGLHYMYQLSDEYHYHYLGLGLIAGLDLPVAHRWNIIVNGGFDLDYPNLGTNKHVQPYDYSWQYHFDVGVRYSRKKTNKYSYVRQIKKLF</sequence>
<reference evidence="2 3" key="1">
    <citation type="submission" date="2020-08" db="EMBL/GenBank/DDBJ databases">
        <title>Genomic Encyclopedia of Type Strains, Phase IV (KMG-IV): sequencing the most valuable type-strain genomes for metagenomic binning, comparative biology and taxonomic classification.</title>
        <authorList>
            <person name="Goeker M."/>
        </authorList>
    </citation>
    <scope>NUCLEOTIDE SEQUENCE [LARGE SCALE GENOMIC DNA]</scope>
    <source>
        <strain evidence="2 3">DSM 103679</strain>
    </source>
</reference>
<evidence type="ECO:0000256" key="1">
    <source>
        <dbReference type="SAM" id="SignalP"/>
    </source>
</evidence>
<dbReference type="Proteomes" id="UP000578697">
    <property type="component" value="Unassembled WGS sequence"/>
</dbReference>
<accession>A0A840SH31</accession>
<name>A0A840SH31_9SPIR</name>
<proteinExistence type="predicted"/>
<keyword evidence="3" id="KW-1185">Reference proteome</keyword>
<dbReference type="AlphaFoldDB" id="A0A840SH31"/>
<organism evidence="2 3">
    <name type="scientific">Treponema rectale</name>
    <dbReference type="NCBI Taxonomy" id="744512"/>
    <lineage>
        <taxon>Bacteria</taxon>
        <taxon>Pseudomonadati</taxon>
        <taxon>Spirochaetota</taxon>
        <taxon>Spirochaetia</taxon>
        <taxon>Spirochaetales</taxon>
        <taxon>Treponemataceae</taxon>
        <taxon>Treponema</taxon>
    </lineage>
</organism>
<evidence type="ECO:0000313" key="3">
    <source>
        <dbReference type="Proteomes" id="UP000578697"/>
    </source>
</evidence>
<feature type="chain" id="PRO_5032453729" description="DUF3575 domain-containing protein" evidence="1">
    <location>
        <begin position="21"/>
        <end position="232"/>
    </location>
</feature>
<gene>
    <name evidence="2" type="ORF">HNP77_001202</name>
</gene>
<evidence type="ECO:0000313" key="2">
    <source>
        <dbReference type="EMBL" id="MBB5218833.1"/>
    </source>
</evidence>
<keyword evidence="1" id="KW-0732">Signal</keyword>
<protein>
    <recommendedName>
        <fullName evidence="4">DUF3575 domain-containing protein</fullName>
    </recommendedName>
</protein>